<dbReference type="STRING" id="215243.A0A0D2BEK7"/>
<dbReference type="EMBL" id="KN847390">
    <property type="protein sequence ID" value="KIW35927.1"/>
    <property type="molecule type" value="Genomic_DNA"/>
</dbReference>
<dbReference type="VEuPathDB" id="FungiDB:PV06_11753"/>
<evidence type="ECO:0000313" key="2">
    <source>
        <dbReference type="Proteomes" id="UP000053342"/>
    </source>
</evidence>
<dbReference type="GeneID" id="27363827"/>
<name>A0A0D2BEK7_9EURO</name>
<dbReference type="OrthoDB" id="4363044at2759"/>
<evidence type="ECO:0000313" key="1">
    <source>
        <dbReference type="EMBL" id="KIW35927.1"/>
    </source>
</evidence>
<dbReference type="HOGENOM" id="CLU_074616_0_0_1"/>
<reference evidence="1 2" key="1">
    <citation type="submission" date="2015-01" db="EMBL/GenBank/DDBJ databases">
        <title>The Genome Sequence of Exophiala oligosperma CBS72588.</title>
        <authorList>
            <consortium name="The Broad Institute Genomics Platform"/>
            <person name="Cuomo C."/>
            <person name="de Hoog S."/>
            <person name="Gorbushina A."/>
            <person name="Stielow B."/>
            <person name="Teixiera M."/>
            <person name="Abouelleil A."/>
            <person name="Chapman S.B."/>
            <person name="Priest M."/>
            <person name="Young S.K."/>
            <person name="Wortman J."/>
            <person name="Nusbaum C."/>
            <person name="Birren B."/>
        </authorList>
    </citation>
    <scope>NUCLEOTIDE SEQUENCE [LARGE SCALE GENOMIC DNA]</scope>
    <source>
        <strain evidence="1 2">CBS 72588</strain>
    </source>
</reference>
<keyword evidence="2" id="KW-1185">Reference proteome</keyword>
<gene>
    <name evidence="1" type="ORF">PV06_11753</name>
</gene>
<sequence length="323" mass="36012">MVPTPFDSTQAWKALLDTADEINLRGSLRKSQIARITEAAAILKSIQRTARRQKYRLFLNKILRHAGPGVVLLCAAALGQVRITDLKDRERDDFCHQLQAKDIPPNINELATQYDIPLSENDLETSLIAQDRSVNQPVNQQLYDSISNDPDLPSAEEQRVIENATPYGIASVFNEYLCGAIRRVEGDSKAAVTMAFPLWGGPVHCLMSLDICERYVEQLAMALFGAKIKWVEQVLHLVLHEGITLIIPNSEATVKGVSDETIIKIFGTEIYSAITECPVHMREIAEGKHVTECVSMIFTKKGAIINLSLGLERGLQLQNKMYI</sequence>
<organism evidence="1 2">
    <name type="scientific">Exophiala oligosperma</name>
    <dbReference type="NCBI Taxonomy" id="215243"/>
    <lineage>
        <taxon>Eukaryota</taxon>
        <taxon>Fungi</taxon>
        <taxon>Dikarya</taxon>
        <taxon>Ascomycota</taxon>
        <taxon>Pezizomycotina</taxon>
        <taxon>Eurotiomycetes</taxon>
        <taxon>Chaetothyriomycetidae</taxon>
        <taxon>Chaetothyriales</taxon>
        <taxon>Herpotrichiellaceae</taxon>
        <taxon>Exophiala</taxon>
    </lineage>
</organism>
<accession>A0A0D2BEK7</accession>
<dbReference type="Proteomes" id="UP000053342">
    <property type="component" value="Unassembled WGS sequence"/>
</dbReference>
<protein>
    <submittedName>
        <fullName evidence="1">Uncharacterized protein</fullName>
    </submittedName>
</protein>
<proteinExistence type="predicted"/>
<dbReference type="AlphaFoldDB" id="A0A0D2BEK7"/>
<dbReference type="RefSeq" id="XP_016256143.1">
    <property type="nucleotide sequence ID" value="XM_016413479.1"/>
</dbReference>